<dbReference type="AlphaFoldDB" id="A0A4S2KU45"/>
<evidence type="ECO:0000313" key="1">
    <source>
        <dbReference type="EMBL" id="TGZ51558.1"/>
    </source>
</evidence>
<protein>
    <submittedName>
        <fullName evidence="1">Cytochrome P450 4C1</fullName>
    </submittedName>
</protein>
<sequence>MPFCHLEKANEKTAMDTSLPDLDEFQQQYRKAVYRICKLLIYMLVRQWLHNDWIFSLTSKGIEQAKIL</sequence>
<name>A0A4S2KU45_9HYME</name>
<comment type="caution">
    <text evidence="1">The sequence shown here is derived from an EMBL/GenBank/DDBJ whole genome shotgun (WGS) entry which is preliminary data.</text>
</comment>
<organism evidence="1 2">
    <name type="scientific">Temnothorax longispinosus</name>
    <dbReference type="NCBI Taxonomy" id="300112"/>
    <lineage>
        <taxon>Eukaryota</taxon>
        <taxon>Metazoa</taxon>
        <taxon>Ecdysozoa</taxon>
        <taxon>Arthropoda</taxon>
        <taxon>Hexapoda</taxon>
        <taxon>Insecta</taxon>
        <taxon>Pterygota</taxon>
        <taxon>Neoptera</taxon>
        <taxon>Endopterygota</taxon>
        <taxon>Hymenoptera</taxon>
        <taxon>Apocrita</taxon>
        <taxon>Aculeata</taxon>
        <taxon>Formicoidea</taxon>
        <taxon>Formicidae</taxon>
        <taxon>Myrmicinae</taxon>
        <taxon>Temnothorax</taxon>
    </lineage>
</organism>
<dbReference type="Proteomes" id="UP000310200">
    <property type="component" value="Unassembled WGS sequence"/>
</dbReference>
<dbReference type="EMBL" id="QBLH01001602">
    <property type="protein sequence ID" value="TGZ51558.1"/>
    <property type="molecule type" value="Genomic_DNA"/>
</dbReference>
<keyword evidence="2" id="KW-1185">Reference proteome</keyword>
<accession>A0A4S2KU45</accession>
<reference evidence="1 2" key="1">
    <citation type="journal article" date="2019" name="Philos. Trans. R. Soc. Lond., B, Biol. Sci.">
        <title>Ant behaviour and brain gene expression of defending hosts depend on the ecological success of the intruding social parasite.</title>
        <authorList>
            <person name="Kaur R."/>
            <person name="Stoldt M."/>
            <person name="Jongepier E."/>
            <person name="Feldmeyer B."/>
            <person name="Menzel F."/>
            <person name="Bornberg-Bauer E."/>
            <person name="Foitzik S."/>
        </authorList>
    </citation>
    <scope>NUCLEOTIDE SEQUENCE [LARGE SCALE GENOMIC DNA]</scope>
    <source>
        <tissue evidence="1">Whole body</tissue>
    </source>
</reference>
<proteinExistence type="predicted"/>
<gene>
    <name evidence="1" type="ORF">DBV15_12278</name>
</gene>
<evidence type="ECO:0000313" key="2">
    <source>
        <dbReference type="Proteomes" id="UP000310200"/>
    </source>
</evidence>